<dbReference type="Pfam" id="PF00010">
    <property type="entry name" value="HLH"/>
    <property type="match status" value="1"/>
</dbReference>
<evidence type="ECO:0000256" key="4">
    <source>
        <dbReference type="ARBA" id="ARBA00023242"/>
    </source>
</evidence>
<reference evidence="8" key="2">
    <citation type="submission" date="2025-08" db="UniProtKB">
        <authorList>
            <consortium name="RefSeq"/>
        </authorList>
    </citation>
    <scope>IDENTIFICATION</scope>
    <source>
        <tissue evidence="8">Etiolated seedlings</tissue>
    </source>
</reference>
<dbReference type="GO" id="GO:0003700">
    <property type="term" value="F:DNA-binding transcription factor activity"/>
    <property type="evidence" value="ECO:0007669"/>
    <property type="project" value="TreeGrafter"/>
</dbReference>
<organism evidence="7 8">
    <name type="scientific">Cicer arietinum</name>
    <name type="common">Chickpea</name>
    <name type="synonym">Garbanzo</name>
    <dbReference type="NCBI Taxonomy" id="3827"/>
    <lineage>
        <taxon>Eukaryota</taxon>
        <taxon>Viridiplantae</taxon>
        <taxon>Streptophyta</taxon>
        <taxon>Embryophyta</taxon>
        <taxon>Tracheophyta</taxon>
        <taxon>Spermatophyta</taxon>
        <taxon>Magnoliopsida</taxon>
        <taxon>eudicotyledons</taxon>
        <taxon>Gunneridae</taxon>
        <taxon>Pentapetalae</taxon>
        <taxon>rosids</taxon>
        <taxon>fabids</taxon>
        <taxon>Fabales</taxon>
        <taxon>Fabaceae</taxon>
        <taxon>Papilionoideae</taxon>
        <taxon>50 kb inversion clade</taxon>
        <taxon>NPAAA clade</taxon>
        <taxon>Hologalegina</taxon>
        <taxon>IRL clade</taxon>
        <taxon>Cicereae</taxon>
        <taxon>Cicer</taxon>
    </lineage>
</organism>
<proteinExistence type="predicted"/>
<dbReference type="GO" id="GO:0005634">
    <property type="term" value="C:nucleus"/>
    <property type="evidence" value="ECO:0007669"/>
    <property type="project" value="UniProtKB-SubCell"/>
</dbReference>
<accession>A0A1S2YA22</accession>
<dbReference type="CDD" id="cd18919">
    <property type="entry name" value="bHLH_AtBPE_like"/>
    <property type="match status" value="1"/>
</dbReference>
<evidence type="ECO:0000256" key="1">
    <source>
        <dbReference type="ARBA" id="ARBA00004123"/>
    </source>
</evidence>
<dbReference type="PANTHER" id="PTHR12565">
    <property type="entry name" value="STEROL REGULATORY ELEMENT-BINDING PROTEIN"/>
    <property type="match status" value="1"/>
</dbReference>
<dbReference type="AlphaFoldDB" id="A0A1S2YA22"/>
<keyword evidence="3" id="KW-0804">Transcription</keyword>
<dbReference type="InterPro" id="IPR011598">
    <property type="entry name" value="bHLH_dom"/>
</dbReference>
<evidence type="ECO:0000256" key="2">
    <source>
        <dbReference type="ARBA" id="ARBA00023015"/>
    </source>
</evidence>
<dbReference type="KEGG" id="cam:101515124"/>
<dbReference type="InterPro" id="IPR036638">
    <property type="entry name" value="HLH_DNA-bd_sf"/>
</dbReference>
<protein>
    <submittedName>
        <fullName evidence="8">Transcription factor bHLH137</fullName>
    </submittedName>
</protein>
<feature type="compositionally biased region" description="Polar residues" evidence="5">
    <location>
        <begin position="98"/>
        <end position="108"/>
    </location>
</feature>
<reference evidence="7" key="1">
    <citation type="journal article" date="2013" name="Nat. Biotechnol.">
        <title>Draft genome sequence of chickpea (Cicer arietinum) provides a resource for trait improvement.</title>
        <authorList>
            <person name="Varshney R.K."/>
            <person name="Song C."/>
            <person name="Saxena R.K."/>
            <person name="Azam S."/>
            <person name="Yu S."/>
            <person name="Sharpe A.G."/>
            <person name="Cannon S."/>
            <person name="Baek J."/>
            <person name="Rosen B.D."/>
            <person name="Tar'an B."/>
            <person name="Millan T."/>
            <person name="Zhang X."/>
            <person name="Ramsay L.D."/>
            <person name="Iwata A."/>
            <person name="Wang Y."/>
            <person name="Nelson W."/>
            <person name="Farmer A.D."/>
            <person name="Gaur P.M."/>
            <person name="Soderlund C."/>
            <person name="Penmetsa R.V."/>
            <person name="Xu C."/>
            <person name="Bharti A.K."/>
            <person name="He W."/>
            <person name="Winter P."/>
            <person name="Zhao S."/>
            <person name="Hane J.K."/>
            <person name="Carrasquilla-Garcia N."/>
            <person name="Condie J.A."/>
            <person name="Upadhyaya H.D."/>
            <person name="Luo M.C."/>
            <person name="Thudi M."/>
            <person name="Gowda C.L."/>
            <person name="Singh N.P."/>
            <person name="Lichtenzveig J."/>
            <person name="Gali K.K."/>
            <person name="Rubio J."/>
            <person name="Nadarajan N."/>
            <person name="Dolezel J."/>
            <person name="Bansal K.C."/>
            <person name="Xu X."/>
            <person name="Edwards D."/>
            <person name="Zhang G."/>
            <person name="Kahl G."/>
            <person name="Gil J."/>
            <person name="Singh K.B."/>
            <person name="Datta S.K."/>
            <person name="Jackson S.A."/>
            <person name="Wang J."/>
            <person name="Cook D.R."/>
        </authorList>
    </citation>
    <scope>NUCLEOTIDE SEQUENCE [LARGE SCALE GENOMIC DNA]</scope>
    <source>
        <strain evidence="7">cv. CDC Frontier</strain>
    </source>
</reference>
<keyword evidence="4" id="KW-0539">Nucleus</keyword>
<dbReference type="GO" id="GO:0046983">
    <property type="term" value="F:protein dimerization activity"/>
    <property type="evidence" value="ECO:0007669"/>
    <property type="project" value="InterPro"/>
</dbReference>
<feature type="region of interest" description="Disordered" evidence="5">
    <location>
        <begin position="83"/>
        <end position="144"/>
    </location>
</feature>
<evidence type="ECO:0000313" key="7">
    <source>
        <dbReference type="Proteomes" id="UP000087171"/>
    </source>
</evidence>
<keyword evidence="7" id="KW-1185">Reference proteome</keyword>
<dbReference type="PANTHER" id="PTHR12565:SF431">
    <property type="entry name" value="TRANSCRIPTION FACTOR BHLH137"/>
    <property type="match status" value="1"/>
</dbReference>
<dbReference type="Proteomes" id="UP000087171">
    <property type="component" value="Chromosome Ca5"/>
</dbReference>
<dbReference type="PROSITE" id="PS50888">
    <property type="entry name" value="BHLH"/>
    <property type="match status" value="1"/>
</dbReference>
<dbReference type="STRING" id="3827.A0A1S2YA22"/>
<gene>
    <name evidence="8" type="primary">LOC101515124</name>
</gene>
<sequence length="331" mass="37388">MAAFSYQYHPFLVDSAFMLNINTGPPPSQFHLHQETSFNMDTNCVDETSKITTNDNNEPFVVKNLSPQSSMVLDKLQIGDEQTTHIVTTMDKKKRTRNNGPSSSNPQSKEMEAEGRKKKQKKSKEEEKTKAEKKDQRKCLEEPPTGYIHVRARRGQATDSHSLAERVRREKISERMKKLQQLVPGCDKVTGKALMLDEIINYVQSLQNQVEFLSMKLASVNPMIYDLATDLDTFLGRTEKLNSLASPSPLSSVSVSHCNSPKQATTFADPTTNIFQTATDYLLDNSASIFLQGQRSNVVSEDGSNFWDTEDQRQKFLLHSHGFSNNLCSFH</sequence>
<dbReference type="eggNOG" id="ENOG502R2X6">
    <property type="taxonomic scope" value="Eukaryota"/>
</dbReference>
<dbReference type="Gene3D" id="4.10.280.10">
    <property type="entry name" value="Helix-loop-helix DNA-binding domain"/>
    <property type="match status" value="1"/>
</dbReference>
<evidence type="ECO:0000259" key="6">
    <source>
        <dbReference type="PROSITE" id="PS50888"/>
    </source>
</evidence>
<dbReference type="InterPro" id="IPR024097">
    <property type="entry name" value="bHLH_ZIP_TF"/>
</dbReference>
<evidence type="ECO:0000256" key="5">
    <source>
        <dbReference type="SAM" id="MobiDB-lite"/>
    </source>
</evidence>
<name>A0A1S2YA22_CICAR</name>
<dbReference type="GeneID" id="101515124"/>
<keyword evidence="2" id="KW-0805">Transcription regulation</keyword>
<feature type="compositionally biased region" description="Basic and acidic residues" evidence="5">
    <location>
        <begin position="123"/>
        <end position="141"/>
    </location>
</feature>
<dbReference type="SMART" id="SM00353">
    <property type="entry name" value="HLH"/>
    <property type="match status" value="1"/>
</dbReference>
<dbReference type="FunFam" id="4.10.280.10:FF:000002">
    <property type="entry name" value="Basic helix-loop-helix transcription factor"/>
    <property type="match status" value="1"/>
</dbReference>
<comment type="subcellular location">
    <subcellularLocation>
        <location evidence="1">Nucleus</location>
    </subcellularLocation>
</comment>
<evidence type="ECO:0000313" key="8">
    <source>
        <dbReference type="RefSeq" id="XP_004501739.1"/>
    </source>
</evidence>
<dbReference type="OrthoDB" id="1928604at2759"/>
<evidence type="ECO:0000256" key="3">
    <source>
        <dbReference type="ARBA" id="ARBA00023163"/>
    </source>
</evidence>
<dbReference type="PaxDb" id="3827-XP_004501739.1"/>
<dbReference type="RefSeq" id="XP_004501739.1">
    <property type="nucleotide sequence ID" value="XM_004501682.3"/>
</dbReference>
<dbReference type="SUPFAM" id="SSF47459">
    <property type="entry name" value="HLH, helix-loop-helix DNA-binding domain"/>
    <property type="match status" value="1"/>
</dbReference>
<feature type="domain" description="BHLH" evidence="6">
    <location>
        <begin position="156"/>
        <end position="206"/>
    </location>
</feature>